<dbReference type="PANTHER" id="PTHR36792">
    <property type="entry name" value="EXPRESSED PROTEIN"/>
    <property type="match status" value="1"/>
</dbReference>
<dbReference type="Gene3D" id="1.25.40.10">
    <property type="entry name" value="Tetratricopeptide repeat domain"/>
    <property type="match status" value="1"/>
</dbReference>
<name>A0A443NRW0_9MAGN</name>
<dbReference type="InterPro" id="IPR011990">
    <property type="entry name" value="TPR-like_helical_dom_sf"/>
</dbReference>
<reference evidence="2 3" key="1">
    <citation type="journal article" date="2019" name="Nat. Plants">
        <title>Stout camphor tree genome fills gaps in understanding of flowering plant genome evolution.</title>
        <authorList>
            <person name="Chaw S.M."/>
            <person name="Liu Y.C."/>
            <person name="Wu Y.W."/>
            <person name="Wang H.Y."/>
            <person name="Lin C.I."/>
            <person name="Wu C.S."/>
            <person name="Ke H.M."/>
            <person name="Chang L.Y."/>
            <person name="Hsu C.Y."/>
            <person name="Yang H.T."/>
            <person name="Sudianto E."/>
            <person name="Hsu M.H."/>
            <person name="Wu K.P."/>
            <person name="Wang L.N."/>
            <person name="Leebens-Mack J.H."/>
            <person name="Tsai I.J."/>
        </authorList>
    </citation>
    <scope>NUCLEOTIDE SEQUENCE [LARGE SCALE GENOMIC DNA]</scope>
    <source>
        <strain evidence="3">cv. Chaw 1501</strain>
        <tissue evidence="2">Young leaves</tissue>
    </source>
</reference>
<accession>A0A443NRW0</accession>
<protein>
    <submittedName>
        <fullName evidence="2">Sel1-like protein</fullName>
    </submittedName>
</protein>
<sequence length="151" mass="16970">MGKPFPSAIHLQDFARITSKQVSGPKFSKPRSKNQFFPEFLKSGGGDSDRAIRKMEGSERNRMPLSAVVSDCVKRWFQDTLKEARAGDTAMQVLVGQMYFSGYGIPRDEKKGRAWITKAARNRSSVWKVSEKRPGYNASDSDSDEVKDDSK</sequence>
<dbReference type="PANTHER" id="PTHR36792:SF5">
    <property type="entry name" value="SEL1 REPEAT PROTEIN"/>
    <property type="match status" value="1"/>
</dbReference>
<dbReference type="SUPFAM" id="SSF81901">
    <property type="entry name" value="HCP-like"/>
    <property type="match status" value="1"/>
</dbReference>
<organism evidence="2 3">
    <name type="scientific">Cinnamomum micranthum f. kanehirae</name>
    <dbReference type="NCBI Taxonomy" id="337451"/>
    <lineage>
        <taxon>Eukaryota</taxon>
        <taxon>Viridiplantae</taxon>
        <taxon>Streptophyta</taxon>
        <taxon>Embryophyta</taxon>
        <taxon>Tracheophyta</taxon>
        <taxon>Spermatophyta</taxon>
        <taxon>Magnoliopsida</taxon>
        <taxon>Magnoliidae</taxon>
        <taxon>Laurales</taxon>
        <taxon>Lauraceae</taxon>
        <taxon>Cinnamomum</taxon>
    </lineage>
</organism>
<dbReference type="Proteomes" id="UP000283530">
    <property type="component" value="Unassembled WGS sequence"/>
</dbReference>
<gene>
    <name evidence="2" type="ORF">CKAN_00993600</name>
</gene>
<dbReference type="STRING" id="337451.A0A443NRW0"/>
<feature type="region of interest" description="Disordered" evidence="1">
    <location>
        <begin position="127"/>
        <end position="151"/>
    </location>
</feature>
<dbReference type="OrthoDB" id="2384430at2759"/>
<evidence type="ECO:0000313" key="2">
    <source>
        <dbReference type="EMBL" id="RWR81260.1"/>
    </source>
</evidence>
<evidence type="ECO:0000256" key="1">
    <source>
        <dbReference type="SAM" id="MobiDB-lite"/>
    </source>
</evidence>
<keyword evidence="3" id="KW-1185">Reference proteome</keyword>
<dbReference type="AlphaFoldDB" id="A0A443NRW0"/>
<evidence type="ECO:0000313" key="3">
    <source>
        <dbReference type="Proteomes" id="UP000283530"/>
    </source>
</evidence>
<dbReference type="EMBL" id="QPKB01000003">
    <property type="protein sequence ID" value="RWR81260.1"/>
    <property type="molecule type" value="Genomic_DNA"/>
</dbReference>
<comment type="caution">
    <text evidence="2">The sequence shown here is derived from an EMBL/GenBank/DDBJ whole genome shotgun (WGS) entry which is preliminary data.</text>
</comment>
<feature type="compositionally biased region" description="Acidic residues" evidence="1">
    <location>
        <begin position="141"/>
        <end position="151"/>
    </location>
</feature>
<proteinExistence type="predicted"/>
<dbReference type="SMART" id="SM00671">
    <property type="entry name" value="SEL1"/>
    <property type="match status" value="1"/>
</dbReference>
<dbReference type="InterPro" id="IPR006597">
    <property type="entry name" value="Sel1-like"/>
</dbReference>